<protein>
    <submittedName>
        <fullName evidence="4">Response regulator transcription factor</fullName>
    </submittedName>
</protein>
<dbReference type="Proteomes" id="UP000326570">
    <property type="component" value="Unassembled WGS sequence"/>
</dbReference>
<comment type="caution">
    <text evidence="4">The sequence shown here is derived from an EMBL/GenBank/DDBJ whole genome shotgun (WGS) entry which is preliminary data.</text>
</comment>
<dbReference type="GO" id="GO:0003677">
    <property type="term" value="F:DNA binding"/>
    <property type="evidence" value="ECO:0007669"/>
    <property type="project" value="InterPro"/>
</dbReference>
<feature type="domain" description="Response regulatory" evidence="2">
    <location>
        <begin position="4"/>
        <end position="115"/>
    </location>
</feature>
<dbReference type="PANTHER" id="PTHR45526:SF1">
    <property type="entry name" value="TRANSCRIPTIONAL REGULATORY PROTEIN DCUR-RELATED"/>
    <property type="match status" value="1"/>
</dbReference>
<dbReference type="GO" id="GO:0000156">
    <property type="term" value="F:phosphorelay response regulator activity"/>
    <property type="evidence" value="ECO:0007669"/>
    <property type="project" value="TreeGrafter"/>
</dbReference>
<name>A0A5N1J5W1_9BACT</name>
<proteinExistence type="predicted"/>
<dbReference type="InterPro" id="IPR051271">
    <property type="entry name" value="2C-system_Tx_regulators"/>
</dbReference>
<evidence type="ECO:0000313" key="4">
    <source>
        <dbReference type="EMBL" id="KAA9346080.1"/>
    </source>
</evidence>
<evidence type="ECO:0000313" key="5">
    <source>
        <dbReference type="Proteomes" id="UP000326570"/>
    </source>
</evidence>
<feature type="modified residue" description="4-aspartylphosphate" evidence="1">
    <location>
        <position position="55"/>
    </location>
</feature>
<evidence type="ECO:0000259" key="3">
    <source>
        <dbReference type="PROSITE" id="PS50930"/>
    </source>
</evidence>
<dbReference type="InterPro" id="IPR001789">
    <property type="entry name" value="Sig_transdc_resp-reg_receiver"/>
</dbReference>
<keyword evidence="1" id="KW-0597">Phosphoprotein</keyword>
<dbReference type="Pfam" id="PF04397">
    <property type="entry name" value="LytTR"/>
    <property type="match status" value="1"/>
</dbReference>
<dbReference type="SMART" id="SM00850">
    <property type="entry name" value="LytTR"/>
    <property type="match status" value="1"/>
</dbReference>
<reference evidence="4 5" key="1">
    <citation type="submission" date="2019-09" db="EMBL/GenBank/DDBJ databases">
        <title>Genome sequence of Adhaeribacter sp. M2.</title>
        <authorList>
            <person name="Srinivasan S."/>
        </authorList>
    </citation>
    <scope>NUCLEOTIDE SEQUENCE [LARGE SCALE GENOMIC DNA]</scope>
    <source>
        <strain evidence="4 5">M2</strain>
    </source>
</reference>
<dbReference type="PROSITE" id="PS50110">
    <property type="entry name" value="RESPONSE_REGULATORY"/>
    <property type="match status" value="1"/>
</dbReference>
<dbReference type="PANTHER" id="PTHR45526">
    <property type="entry name" value="TRANSCRIPTIONAL REGULATORY PROTEIN DPIA"/>
    <property type="match status" value="1"/>
</dbReference>
<dbReference type="EMBL" id="VTWT01000001">
    <property type="protein sequence ID" value="KAA9346080.1"/>
    <property type="molecule type" value="Genomic_DNA"/>
</dbReference>
<evidence type="ECO:0000256" key="1">
    <source>
        <dbReference type="PROSITE-ProRule" id="PRU00169"/>
    </source>
</evidence>
<evidence type="ECO:0000259" key="2">
    <source>
        <dbReference type="PROSITE" id="PS50110"/>
    </source>
</evidence>
<feature type="domain" description="HTH LytTR-type" evidence="3">
    <location>
        <begin position="135"/>
        <end position="233"/>
    </location>
</feature>
<dbReference type="PROSITE" id="PS50930">
    <property type="entry name" value="HTH_LYTTR"/>
    <property type="match status" value="1"/>
</dbReference>
<accession>A0A5N1J5W1</accession>
<dbReference type="InterPro" id="IPR007492">
    <property type="entry name" value="LytTR_DNA-bd_dom"/>
</dbReference>
<dbReference type="Gene3D" id="3.40.50.2300">
    <property type="match status" value="1"/>
</dbReference>
<dbReference type="AlphaFoldDB" id="A0A5N1J5W1"/>
<keyword evidence="5" id="KW-1185">Reference proteome</keyword>
<dbReference type="SMART" id="SM00448">
    <property type="entry name" value="REC"/>
    <property type="match status" value="1"/>
</dbReference>
<gene>
    <name evidence="4" type="ORF">F0P94_03080</name>
</gene>
<organism evidence="4 5">
    <name type="scientific">Adhaeribacter soli</name>
    <dbReference type="NCBI Taxonomy" id="2607655"/>
    <lineage>
        <taxon>Bacteria</taxon>
        <taxon>Pseudomonadati</taxon>
        <taxon>Bacteroidota</taxon>
        <taxon>Cytophagia</taxon>
        <taxon>Cytophagales</taxon>
        <taxon>Hymenobacteraceae</taxon>
        <taxon>Adhaeribacter</taxon>
    </lineage>
</organism>
<dbReference type="Gene3D" id="2.40.50.1020">
    <property type="entry name" value="LytTr DNA-binding domain"/>
    <property type="match status" value="1"/>
</dbReference>
<dbReference type="Pfam" id="PF00072">
    <property type="entry name" value="Response_reg"/>
    <property type="match status" value="1"/>
</dbReference>
<dbReference type="RefSeq" id="WP_150902223.1">
    <property type="nucleotide sequence ID" value="NZ_VTWT01000001.1"/>
</dbReference>
<dbReference type="SUPFAM" id="SSF52172">
    <property type="entry name" value="CheY-like"/>
    <property type="match status" value="1"/>
</dbReference>
<dbReference type="InterPro" id="IPR011006">
    <property type="entry name" value="CheY-like_superfamily"/>
</dbReference>
<sequence length="237" mass="27050">MKLRCLLVDDEPLAHKVLENYIGQVGSLVVAGNCYTALEAFEFLNRQPVDILFLDINMPGMTGTTFLKTFEVKPAVIMTTAYRDYAVDGFEHDVTDFLLKPFALERFLKAVQKVQKQQVTSVQSNLNASDAPVAVYLKAGNEVIRLLQDELLYVEGLKEYLKLHRISGTMVYKGSFRQIEEAFPPRTFLRIHKSFLVSVKHLANIRGNEVKVGEKWLPVGRSYKMQVQQFLETFLLK</sequence>